<dbReference type="AlphaFoldDB" id="A0A142CLQ9"/>
<sequence length="43" mass="4838">MRDTTDPQGSGSNRNTILKGLWIRKEVFPVWAALIIAYISCSK</sequence>
<organism evidence="1">
    <name type="scientific">Shigella dysenteriae</name>
    <dbReference type="NCBI Taxonomy" id="622"/>
    <lineage>
        <taxon>Bacteria</taxon>
        <taxon>Pseudomonadati</taxon>
        <taxon>Pseudomonadota</taxon>
        <taxon>Gammaproteobacteria</taxon>
        <taxon>Enterobacterales</taxon>
        <taxon>Enterobacteriaceae</taxon>
        <taxon>Shigella</taxon>
    </lineage>
</organism>
<reference evidence="1" key="1">
    <citation type="journal article" date="2016" name="Nat. Microbiol.">
        <title>Global phylogeography and evolutionary history of Shigella dysenteriae type 1.</title>
        <authorList>
            <person name="Njamkepo E."/>
            <person name="Fawal N."/>
            <person name="Tran-Dien A."/>
            <person name="Hawkey J."/>
            <person name="Strockbine N."/>
            <person name="Jenkins C."/>
            <person name="Talukder K.A."/>
            <person name="Bercion R."/>
            <person name="Kuleshov K."/>
            <person name="Kolinska R."/>
            <person name="Russell J.E."/>
            <person name="Kaftyreva L."/>
            <person name="Accou-Demartin M."/>
            <person name="Karas A."/>
            <person name="Vandenberg O."/>
            <person name="Mather A.E."/>
            <person name="Mason C.J."/>
            <person name="Page A.J."/>
            <person name="Ramamurthy T."/>
            <person name="Bizet C."/>
            <person name="Gamian A."/>
            <person name="Carle I."/>
            <person name="Sow A.G."/>
            <person name="Bouchier C."/>
            <person name="Wester A.L."/>
            <person name="Lejay-Collin M."/>
            <person name="Fonkoua M.C."/>
            <person name="Hello S.L."/>
            <person name="Blaser M.J."/>
            <person name="Jernberg C."/>
            <person name="Ruckly C."/>
            <person name="Merens A."/>
            <person name="Page A.L."/>
            <person name="Aslett M."/>
            <person name="Roggentin P."/>
            <person name="Fruth A."/>
            <person name="Denamur E."/>
            <person name="Venkatesan M."/>
            <person name="Bercovier H."/>
            <person name="Bodhidatta L."/>
            <person name="Chiou C.S."/>
            <person name="Clermont D."/>
            <person name="Colonna B."/>
            <person name="Egorova S."/>
            <person name="Pazhani G.P."/>
            <person name="Ezernitchi A.V."/>
            <person name="Guigon G."/>
            <person name="Harris S.R."/>
            <person name="Izumiya H."/>
            <person name="Korzeniowska-Kowal A."/>
            <person name="Lutynska A."/>
            <person name="Gouali M."/>
            <person name="Grimont F."/>
            <person name="Langendorf C."/>
            <person name="Marejkova M."/>
            <person name="Peterson L.A."/>
            <person name="Perez-Perez G."/>
            <person name="Ngandjio A."/>
            <person name="Podkolzin A."/>
            <person name="Souche E."/>
            <person name="Makarova M."/>
            <person name="Shipulin G.A."/>
            <person name="Ye C."/>
            <person name="Zemlickova H."/>
            <person name="Herpay M."/>
            <person name="Grimont P.A."/>
            <person name="Parkhill J."/>
            <person name="Sansonetti P."/>
            <person name="Holt K.E."/>
            <person name="Brisse S."/>
            <person name="Thomson N.R."/>
            <person name="Weill F.X."/>
        </authorList>
    </citation>
    <scope>NUCLEOTIDE SEQUENCE</scope>
    <source>
        <strain evidence="1">80-547</strain>
        <plasmid evidence="1">p80-547</plasmid>
    </source>
</reference>
<evidence type="ECO:0000313" key="1">
    <source>
        <dbReference type="EMBL" id="AMQ11504.1"/>
    </source>
</evidence>
<dbReference type="EMBL" id="KT754160">
    <property type="protein sequence ID" value="AMQ11504.1"/>
    <property type="molecule type" value="Genomic_DNA"/>
</dbReference>
<keyword evidence="1" id="KW-0614">Plasmid</keyword>
<accession>A0A142CLQ9</accession>
<protein>
    <submittedName>
        <fullName evidence="1">Uncharacterized protein</fullName>
    </submittedName>
</protein>
<geneLocation type="plasmid" evidence="1">
    <name>p80-547</name>
</geneLocation>
<proteinExistence type="predicted"/>
<name>A0A142CLQ9_SHIDY</name>